<name>A0A9P0H4C4_NEZVI</name>
<organism evidence="1 2">
    <name type="scientific">Nezara viridula</name>
    <name type="common">Southern green stink bug</name>
    <name type="synonym">Cimex viridulus</name>
    <dbReference type="NCBI Taxonomy" id="85310"/>
    <lineage>
        <taxon>Eukaryota</taxon>
        <taxon>Metazoa</taxon>
        <taxon>Ecdysozoa</taxon>
        <taxon>Arthropoda</taxon>
        <taxon>Hexapoda</taxon>
        <taxon>Insecta</taxon>
        <taxon>Pterygota</taxon>
        <taxon>Neoptera</taxon>
        <taxon>Paraneoptera</taxon>
        <taxon>Hemiptera</taxon>
        <taxon>Heteroptera</taxon>
        <taxon>Panheteroptera</taxon>
        <taxon>Pentatomomorpha</taxon>
        <taxon>Pentatomoidea</taxon>
        <taxon>Pentatomidae</taxon>
        <taxon>Pentatominae</taxon>
        <taxon>Nezara</taxon>
    </lineage>
</organism>
<evidence type="ECO:0000313" key="1">
    <source>
        <dbReference type="EMBL" id="CAH1394305.1"/>
    </source>
</evidence>
<protein>
    <submittedName>
        <fullName evidence="1">Uncharacterized protein</fullName>
    </submittedName>
</protein>
<accession>A0A9P0H4C4</accession>
<dbReference type="AlphaFoldDB" id="A0A9P0H4C4"/>
<dbReference type="Proteomes" id="UP001152798">
    <property type="component" value="Chromosome 2"/>
</dbReference>
<keyword evidence="2" id="KW-1185">Reference proteome</keyword>
<sequence length="53" mass="5913">MLDDHQSEGISLDAFSRKCERQMIVDSFAVVVLHTVHVTTLSGKLFWALIPIG</sequence>
<reference evidence="1" key="1">
    <citation type="submission" date="2022-01" db="EMBL/GenBank/DDBJ databases">
        <authorList>
            <person name="King R."/>
        </authorList>
    </citation>
    <scope>NUCLEOTIDE SEQUENCE</scope>
</reference>
<gene>
    <name evidence="1" type="ORF">NEZAVI_LOCUS4831</name>
</gene>
<evidence type="ECO:0000313" key="2">
    <source>
        <dbReference type="Proteomes" id="UP001152798"/>
    </source>
</evidence>
<dbReference type="EMBL" id="OV725078">
    <property type="protein sequence ID" value="CAH1394305.1"/>
    <property type="molecule type" value="Genomic_DNA"/>
</dbReference>
<proteinExistence type="predicted"/>